<sequence>MRRSIVIAVALLALSVVFVGSLSLLFSPSTTEVEADDSDVSPRLTSVNGSESKFWRFLSPEQRFQQRSPINVIVRGDSDDVLPVMTDGHAGDWGEIEGTTGGDDAENETVLEERAGHAAGLEWGEADGATRYAWIDPGPDERGYWTDETAQLENGDYYGYRYHIRLYESPNDADQWIAMQGHSEHFDWFTLRHRVDGSEAAQSKIESDFMDHPQVDTEQDIQRVYLANDGPSDADGWATVVDFTGMIVLPAGVGLVARRRVAATDTEIDGSTGADYVSEHTPDAIDDHLTDVDRRRIAAAYDRLEAGHIILVFTILALFLGVRMGGLFLERRVGLLTPHMIAAVLYPVIAVGIPVATVLIARTLERRLDAALVAAGSLALAIWIDYGLVGVESLPIDVVFQRVLVIIALGLLAGGAARRATRDLRHNDMLLVGSVLWVVVLSGTLLGYF</sequence>
<dbReference type="Proteomes" id="UP000326170">
    <property type="component" value="Chromosome"/>
</dbReference>
<reference evidence="2 3" key="1">
    <citation type="journal article" date="2007" name="Int. J. Syst. Evol. Microbiol.">
        <title>Natronorubrum sulfidifaciens sp. nov., an extremely haloalkaliphilic archaeon isolated from Aiding salt lake in Xin-Jiang, China.</title>
        <authorList>
            <person name="Cui H.L."/>
            <person name="Tohty D."/>
            <person name="Liu H.C."/>
            <person name="Liu S.J."/>
            <person name="Oren A."/>
            <person name="Zhou P.J."/>
        </authorList>
    </citation>
    <scope>NUCLEOTIDE SEQUENCE [LARGE SCALE GENOMIC DNA]</scope>
    <source>
        <strain evidence="2 3">7-3</strain>
    </source>
</reference>
<evidence type="ECO:0000313" key="3">
    <source>
        <dbReference type="Proteomes" id="UP000326170"/>
    </source>
</evidence>
<keyword evidence="3" id="KW-1185">Reference proteome</keyword>
<keyword evidence="1" id="KW-0812">Transmembrane</keyword>
<keyword evidence="1" id="KW-0472">Membrane</keyword>
<dbReference type="EMBL" id="CP045488">
    <property type="protein sequence ID" value="QFU81701.1"/>
    <property type="molecule type" value="Genomic_DNA"/>
</dbReference>
<feature type="transmembrane region" description="Helical" evidence="1">
    <location>
        <begin position="304"/>
        <end position="328"/>
    </location>
</feature>
<keyword evidence="1" id="KW-1133">Transmembrane helix</keyword>
<dbReference type="KEGG" id="nas:GCU68_03550"/>
<feature type="transmembrane region" description="Helical" evidence="1">
    <location>
        <begin position="398"/>
        <end position="417"/>
    </location>
</feature>
<proteinExistence type="predicted"/>
<feature type="transmembrane region" description="Helical" evidence="1">
    <location>
        <begin position="429"/>
        <end position="448"/>
    </location>
</feature>
<dbReference type="GeneID" id="42300093"/>
<dbReference type="AlphaFoldDB" id="A0A5P9P0M3"/>
<organism evidence="2 3">
    <name type="scientific">Natronorubrum aibiense</name>
    <dbReference type="NCBI Taxonomy" id="348826"/>
    <lineage>
        <taxon>Archaea</taxon>
        <taxon>Methanobacteriati</taxon>
        <taxon>Methanobacteriota</taxon>
        <taxon>Stenosarchaea group</taxon>
        <taxon>Halobacteria</taxon>
        <taxon>Halobacteriales</taxon>
        <taxon>Natrialbaceae</taxon>
        <taxon>Natronorubrum</taxon>
    </lineage>
</organism>
<dbReference type="OrthoDB" id="343201at2157"/>
<protein>
    <submittedName>
        <fullName evidence="2">Uncharacterized protein</fullName>
    </submittedName>
</protein>
<feature type="transmembrane region" description="Helical" evidence="1">
    <location>
        <begin position="236"/>
        <end position="257"/>
    </location>
</feature>
<gene>
    <name evidence="2" type="ORF">GCU68_03550</name>
</gene>
<dbReference type="RefSeq" id="WP_152939082.1">
    <property type="nucleotide sequence ID" value="NZ_CP045488.1"/>
</dbReference>
<evidence type="ECO:0000313" key="2">
    <source>
        <dbReference type="EMBL" id="QFU81701.1"/>
    </source>
</evidence>
<feature type="transmembrane region" description="Helical" evidence="1">
    <location>
        <begin position="368"/>
        <end position="386"/>
    </location>
</feature>
<name>A0A5P9P0M3_9EURY</name>
<evidence type="ECO:0000256" key="1">
    <source>
        <dbReference type="SAM" id="Phobius"/>
    </source>
</evidence>
<accession>A0A5P9P0M3</accession>
<feature type="transmembrane region" description="Helical" evidence="1">
    <location>
        <begin position="340"/>
        <end position="361"/>
    </location>
</feature>